<dbReference type="Proteomes" id="UP000583944">
    <property type="component" value="Unassembled WGS sequence"/>
</dbReference>
<protein>
    <submittedName>
        <fullName evidence="2">Uncharacterized protein</fullName>
    </submittedName>
</protein>
<dbReference type="VEuPathDB" id="TriTrypDB:BCY84_11142"/>
<feature type="compositionally biased region" description="Low complexity" evidence="1">
    <location>
        <begin position="2801"/>
        <end position="2813"/>
    </location>
</feature>
<feature type="region of interest" description="Disordered" evidence="1">
    <location>
        <begin position="1941"/>
        <end position="1963"/>
    </location>
</feature>
<sequence>MDSSPVNPYLLFESAESFRPTDKVSYALKHPIGQKGARGLRKPSQLNDDCYLLRSLEELRRVIALPLTPNTLTTFNEQFAGLSHNSPEASSMPIFLERTHGAPVEDAESHENEPWDNIYSGTSVWRWPMEVLYQRYHLLIAIDFGVSIVGVSRNGTVLVDKVPFAIQSVLDVVKKTMQTREREKNEIKHWVDMHVEESERHNILRQVWNPRIDISIVLINLPGVEGSAPTSVSSNFFSSETGCAADVEGHHAHLFPAGALPFPAFEGEFPGDAHCHPHLVPLITRCDAGLVLSDESFLPRLEKRLRAHEEACCSRLVGAWPEKSLFATMEHLIRLIPERSAHCTSLVLIGNADKGGSHDSVSLLESSVRRKNIILSLLFLNETNPFFDSSTNALSQFLSAVGGFGAYFNQWLSLAVPRPNIDWCRRFGGPRCLAQQLFVQLDNKFPVSVDHVSQNMPTTAADRAGDCCVLYNSDNVLEDFTLLRVSDVTSVLRCVAEARINEGWSVVMNHSTENPHVAHLYARFHCHPRRGKLFILYEMEITHPVVYRRVVISGSKDLVEYFVRAKGDDGTVVPTQTEKKTGWLMYLAILRSQLRHWMRAEQVALQCLLASQPIRRPLLKDIQELSFSEGVSAGWSAHCSVRSIGLFFRWEDGLLHFLDPCGGGGSWGKMPSVSVLARRVLVAALRRRHKLLLQDEPNVFLSLASNERFCYVVQVFLLDNVSANGYEGCVAAGFECRFSFFLTGVDEELQALADVIADVRAGVSATRSVAVGETSFTLAVEAGIDEANARALHLTFCTVLPRRLDLIASHIEPSPCGRNFVPKELRGRRARHLYSSVEVSRGEEMRTFRHLTSRCFLTPYLVSPWVLFDAIAFHWMIGTAEMWRTFAAPSFSIFVARRVRDGFRLLHCMGCCKAILYATRLCGGCHAVEIFDVIEAPLEGGSGDLPAQVMIDRFIRPFEFAVFSLYGHELTADISEDIQVATVLHTFKVFSSAPLTAAVDRQVSLKGLEGVFVQLFPRLESLLPFLSARHAHTITLRSLPSMGGKGDDELREAVALFVSSLGDRSAAVDASALPEGLRQKLCCLDDLDESSKGQNPYFISVLMPIECNYLTFLVVPRVCHDTTLRRARGVNVHVISLGTTALFRGVIRLYGRSGEEEEDVDGPRSPDSSASFLLNALNKLLVSFCSLYQAWRLLEERCDGVDCQAAEEAVAARDVLQTFSAFQDYCKEVDISYLLYVQESKWKDQDSGIALQDGLRSLIASMVRSVCLRPLPTNPAIFLPVNGKIHRHAEQMAGDVAATNTLKALQSGSADCEDPATLPFLMRIALFLVSEDGRDVDCVSVLSPEHSLDEQSDAYMSFWSPIASDEALRASQRRLLLRFFVKTAPRQLVDLSRDRYNPPAEVTRRIFGELLRDRPENQVDDAEIPPRFFAKESSVKDLSLLFRQALPFDELPKAVQGFFDVLASDLARSVACHCLTECLHSAPFEALRFLVQGEVTNTRAAPSLTGFECDNKNDGKNSNDGDDDEDLDREAGYLRELAQESQEVLNAVPKISGLAELLAFAVSPALLSAPCFEADSFTVEFTQQLSISCAVSPALALSHVFQRCLADDLVCVFQATSSSFLFVPNKKHFALRWIFICVTADARDDAQRVCLLFSEHEGDFGVCRQLCENLRRLIEAKIREVCQLHLLKQLRDTQNAQNEWMPRSWGDQFSSLPSIASGNQESTASLPAAFYCRGSTVLKLPIYYKLQHQCKKILSRITSNCSRLELINIYNREQCFVVADDVQTDVFHFIRLVFVRDTAHLPSLTVPSPSLSPATRCPLMVVQLFGSTKNALVKRPLRKLQDYCFFLAIQELQGHLNYVQHKLISRVDLIFLQCRRRDPVIVDLVQFVEGEPVQPLDVRLAFALVALGLKENKFKSFHVQDGGSAAMSTFAEYYGLVEEERGDGGGTGGSSPRVSYPREMETHGTETTSLLPTTIIRFVKVMEGATDMLVSCNLRVTDGSQLVVDRFLTKMPEERYTPVGSETTYLGQIEDVVRDAVLQWRFFAFSKRFYVLPSCQFFSAVEELMAYGAGVTSTESSTLRFRNFSLSRVSHAVFPFLVERLVGVFEPFSPICLLKRPNAPPLHIAGFPWRWIEQMQRDLQAEQTEVYLTCGYRVRMGGEQTGEELAVAATRAVQETHPDLPVSRATVLTQSPLLREYNIEAGMPAEPRVVARISLSGGVTAALFNLRDSDILLRLMGHVIAMAEQQSDLLHDIMAQRMGLSLPSYLTEPALARSCCGDDNNVTEGKRLCIQDETYRRRINHVRFPPQHAVGGDALTVIVEGLFNRGLLVNGVFVEDDAIRVLYNECPQYSLKECKRILQGLMRDGLLVMAPGANNRRLVHSNRIPDDALIGCDFHRHIQTAHILVESQHARSGIIDSLYDCESSLNVFSPESEISLAKLVVLLQGRSRQIFGSRVRDFTLPRRLPWCLSDEILDPSLPPRGRIGSEYRLSVDATLESYVQYLLRVFPRARVIDLDANNAIVSSDATLLHRFRCRYGKFISPDGSEIRFVPHLYYVLIPIGDAERMQRNDYELAATATLRRGGLFVVQVGFQVAHFAIDVFMASGGSLSASMAALAAAKLKRDLIFSSVLYDLTVNRMLRYVQMYASLLFGQLLTSDALETLVQHYPNPPCESLNFVCVFDVEESCVRRARKMTAKNSSEGPDSNGMRQLIPRQGELLLRESTQERYHYCGVMVWATSRLFVLLSTVRDVTTCDRCPNSDLPKLALSAKRQLLQLLLDGMLQQRLDFAWGKIRASRGEKNEANNNDNDSTDSAEQGPSREDLQTLQAHWRKHRLFNVSKPFLEIFLDWKLILASHHGALLAACEPNFSLHLFLEGSGEKLAGTHCKYSNNNNNNNSTIALTLASCQTNRRCFTVVEFSSGSSGCIESAALYRGTSEGGTLDELLDEEEAELIEQTLKLLSSALWGCIHS</sequence>
<gene>
    <name evidence="2" type="ORF">ECC02_000621</name>
</gene>
<reference evidence="2 3" key="1">
    <citation type="journal article" date="2019" name="Genome Biol. Evol.">
        <title>Nanopore Sequencing Significantly Improves Genome Assembly of the Protozoan Parasite Trypanosoma cruzi.</title>
        <authorList>
            <person name="Diaz-Viraque F."/>
            <person name="Pita S."/>
            <person name="Greif G."/>
            <person name="de Souza R.C.M."/>
            <person name="Iraola G."/>
            <person name="Robello C."/>
        </authorList>
    </citation>
    <scope>NUCLEOTIDE SEQUENCE [LARGE SCALE GENOMIC DNA]</scope>
    <source>
        <strain evidence="2 3">Berenice</strain>
    </source>
</reference>
<dbReference type="VEuPathDB" id="TriTrypDB:ECC02_000621"/>
<evidence type="ECO:0000256" key="1">
    <source>
        <dbReference type="SAM" id="MobiDB-lite"/>
    </source>
</evidence>
<feature type="compositionally biased region" description="Basic and acidic residues" evidence="1">
    <location>
        <begin position="1509"/>
        <end position="1519"/>
    </location>
</feature>
<evidence type="ECO:0000313" key="3">
    <source>
        <dbReference type="Proteomes" id="UP000583944"/>
    </source>
</evidence>
<feature type="region of interest" description="Disordered" evidence="1">
    <location>
        <begin position="1506"/>
        <end position="1526"/>
    </location>
</feature>
<comment type="caution">
    <text evidence="2">The sequence shown here is derived from an EMBL/GenBank/DDBJ whole genome shotgun (WGS) entry which is preliminary data.</text>
</comment>
<dbReference type="EMBL" id="JABDHM010000002">
    <property type="protein sequence ID" value="KAF5226496.1"/>
    <property type="molecule type" value="Genomic_DNA"/>
</dbReference>
<accession>A0A7J6YJB8</accession>
<feature type="region of interest" description="Disordered" evidence="1">
    <location>
        <begin position="2797"/>
        <end position="2819"/>
    </location>
</feature>
<proteinExistence type="predicted"/>
<name>A0A7J6YJB8_TRYCR</name>
<evidence type="ECO:0000313" key="2">
    <source>
        <dbReference type="EMBL" id="KAF5226496.1"/>
    </source>
</evidence>
<organism evidence="2 3">
    <name type="scientific">Trypanosoma cruzi</name>
    <dbReference type="NCBI Taxonomy" id="5693"/>
    <lineage>
        <taxon>Eukaryota</taxon>
        <taxon>Discoba</taxon>
        <taxon>Euglenozoa</taxon>
        <taxon>Kinetoplastea</taxon>
        <taxon>Metakinetoplastina</taxon>
        <taxon>Trypanosomatida</taxon>
        <taxon>Trypanosomatidae</taxon>
        <taxon>Trypanosoma</taxon>
        <taxon>Schizotrypanum</taxon>
    </lineage>
</organism>